<dbReference type="PANTHER" id="PTHR23517:SF3">
    <property type="entry name" value="INTEGRAL MEMBRANE TRANSPORT PROTEIN"/>
    <property type="match status" value="1"/>
</dbReference>
<keyword evidence="4 7" id="KW-0812">Transmembrane</keyword>
<dbReference type="EMBL" id="CP029487">
    <property type="protein sequence ID" value="QCT72372.1"/>
    <property type="molecule type" value="Genomic_DNA"/>
</dbReference>
<feature type="transmembrane region" description="Helical" evidence="7">
    <location>
        <begin position="45"/>
        <end position="65"/>
    </location>
</feature>
<feature type="transmembrane region" description="Helical" evidence="7">
    <location>
        <begin position="286"/>
        <end position="303"/>
    </location>
</feature>
<dbReference type="CDD" id="cd06174">
    <property type="entry name" value="MFS"/>
    <property type="match status" value="1"/>
</dbReference>
<feature type="transmembrane region" description="Helical" evidence="7">
    <location>
        <begin position="169"/>
        <end position="191"/>
    </location>
</feature>
<dbReference type="RefSeq" id="WP_096918877.1">
    <property type="nucleotide sequence ID" value="NZ_CP029487.1"/>
</dbReference>
<protein>
    <submittedName>
        <fullName evidence="9">MFS transporter</fullName>
    </submittedName>
</protein>
<dbReference type="AlphaFoldDB" id="A0A4P9CC95"/>
<evidence type="ECO:0000256" key="5">
    <source>
        <dbReference type="ARBA" id="ARBA00022989"/>
    </source>
</evidence>
<dbReference type="InterPro" id="IPR050171">
    <property type="entry name" value="MFS_Transporters"/>
</dbReference>
<name>A0A4P9CC95_EUBML</name>
<dbReference type="Proteomes" id="UP000218387">
    <property type="component" value="Chromosome"/>
</dbReference>
<evidence type="ECO:0000256" key="2">
    <source>
        <dbReference type="ARBA" id="ARBA00022448"/>
    </source>
</evidence>
<evidence type="ECO:0000256" key="6">
    <source>
        <dbReference type="ARBA" id="ARBA00023136"/>
    </source>
</evidence>
<sequence length="424" mass="46225">MELDKKKRNIVLVILSMIAGIAYLTPLIRFSFYDQMIVALNINDVQLGTIAGVYGLFNVIGYVPSGILAEKFNTKKLLILSCGAMCLVTLWYSSFPGYTALIIIHALYGIFSVGTFWSPYLKAIRNLGSENEQGRLFGISEGLRGIGQTAVAFLCLWAMGLFATQAAGFRAVLLINAAAFALLTVLVIVLVPDFDKGKKEQNAKAEKKESMWKAFGMSSTWLCIFVIMCGYTLWNTANGYMGTYCTRVLNISPELSSTLSIIRSYIIVFVAGISGGIIMDKFSYKGKGMFWTFLATGICVLAILFTSKIVAVCVVITVVLAYLVNVLKSTYWSILGEAGVPLAMTGIATGIISFIALTPDIFVAPIISRFLAYGEAGGNVELGFNMMLIWMVVWAVLGVFSAVLLKRRGVKTKQLEQAAQVENA</sequence>
<feature type="transmembrane region" description="Helical" evidence="7">
    <location>
        <begin position="212"/>
        <end position="234"/>
    </location>
</feature>
<accession>A0A4P9CC95</accession>
<evidence type="ECO:0000259" key="8">
    <source>
        <dbReference type="PROSITE" id="PS50850"/>
    </source>
</evidence>
<reference evidence="9 10" key="1">
    <citation type="submission" date="2018-05" db="EMBL/GenBank/DDBJ databases">
        <title>Genome comparison of Eubacterium sp.</title>
        <authorList>
            <person name="Feng Y."/>
            <person name="Sanchez-Andrea I."/>
            <person name="Stams A.J.M."/>
            <person name="De Vos W.M."/>
        </authorList>
    </citation>
    <scope>NUCLEOTIDE SEQUENCE [LARGE SCALE GENOMIC DNA]</scope>
    <source>
        <strain evidence="9 10">YI</strain>
    </source>
</reference>
<dbReference type="PANTHER" id="PTHR23517">
    <property type="entry name" value="RESISTANCE PROTEIN MDTM, PUTATIVE-RELATED-RELATED"/>
    <property type="match status" value="1"/>
</dbReference>
<feature type="transmembrane region" description="Helical" evidence="7">
    <location>
        <begin position="12"/>
        <end position="33"/>
    </location>
</feature>
<evidence type="ECO:0000256" key="7">
    <source>
        <dbReference type="SAM" id="Phobius"/>
    </source>
</evidence>
<keyword evidence="5 7" id="KW-1133">Transmembrane helix</keyword>
<keyword evidence="3" id="KW-1003">Cell membrane</keyword>
<feature type="transmembrane region" description="Helical" evidence="7">
    <location>
        <begin position="142"/>
        <end position="163"/>
    </location>
</feature>
<gene>
    <name evidence="9" type="ORF">CPZ25_013875</name>
</gene>
<feature type="transmembrane region" description="Helical" evidence="7">
    <location>
        <begin position="261"/>
        <end position="279"/>
    </location>
</feature>
<evidence type="ECO:0000256" key="3">
    <source>
        <dbReference type="ARBA" id="ARBA00022475"/>
    </source>
</evidence>
<evidence type="ECO:0000256" key="1">
    <source>
        <dbReference type="ARBA" id="ARBA00004651"/>
    </source>
</evidence>
<comment type="subcellular location">
    <subcellularLocation>
        <location evidence="1">Cell membrane</location>
        <topology evidence="1">Multi-pass membrane protein</topology>
    </subcellularLocation>
</comment>
<evidence type="ECO:0000313" key="10">
    <source>
        <dbReference type="Proteomes" id="UP000218387"/>
    </source>
</evidence>
<dbReference type="InterPro" id="IPR011701">
    <property type="entry name" value="MFS"/>
</dbReference>
<feature type="transmembrane region" description="Helical" evidence="7">
    <location>
        <begin position="387"/>
        <end position="405"/>
    </location>
</feature>
<feature type="transmembrane region" description="Helical" evidence="7">
    <location>
        <begin position="100"/>
        <end position="121"/>
    </location>
</feature>
<keyword evidence="6 7" id="KW-0472">Membrane</keyword>
<dbReference type="GO" id="GO:0022857">
    <property type="term" value="F:transmembrane transporter activity"/>
    <property type="evidence" value="ECO:0007669"/>
    <property type="project" value="InterPro"/>
</dbReference>
<feature type="domain" description="Major facilitator superfamily (MFS) profile" evidence="8">
    <location>
        <begin position="11"/>
        <end position="410"/>
    </location>
</feature>
<feature type="transmembrane region" description="Helical" evidence="7">
    <location>
        <begin position="77"/>
        <end position="94"/>
    </location>
</feature>
<evidence type="ECO:0000256" key="4">
    <source>
        <dbReference type="ARBA" id="ARBA00022692"/>
    </source>
</evidence>
<keyword evidence="10" id="KW-1185">Reference proteome</keyword>
<dbReference type="Gene3D" id="1.20.1250.20">
    <property type="entry name" value="MFS general substrate transporter like domains"/>
    <property type="match status" value="1"/>
</dbReference>
<dbReference type="InterPro" id="IPR020846">
    <property type="entry name" value="MFS_dom"/>
</dbReference>
<dbReference type="Pfam" id="PF07690">
    <property type="entry name" value="MFS_1"/>
    <property type="match status" value="1"/>
</dbReference>
<dbReference type="PROSITE" id="PS50850">
    <property type="entry name" value="MFS"/>
    <property type="match status" value="1"/>
</dbReference>
<keyword evidence="2" id="KW-0813">Transport</keyword>
<evidence type="ECO:0000313" key="9">
    <source>
        <dbReference type="EMBL" id="QCT72372.1"/>
    </source>
</evidence>
<proteinExistence type="predicted"/>
<dbReference type="GO" id="GO:0005886">
    <property type="term" value="C:plasma membrane"/>
    <property type="evidence" value="ECO:0007669"/>
    <property type="project" value="UniProtKB-SubCell"/>
</dbReference>
<dbReference type="KEGG" id="emt:CPZ25_013875"/>
<feature type="transmembrane region" description="Helical" evidence="7">
    <location>
        <begin position="309"/>
        <end position="327"/>
    </location>
</feature>
<dbReference type="SUPFAM" id="SSF103473">
    <property type="entry name" value="MFS general substrate transporter"/>
    <property type="match status" value="1"/>
</dbReference>
<dbReference type="InterPro" id="IPR036259">
    <property type="entry name" value="MFS_trans_sf"/>
</dbReference>
<feature type="transmembrane region" description="Helical" evidence="7">
    <location>
        <begin position="339"/>
        <end position="367"/>
    </location>
</feature>
<organism evidence="9 10">
    <name type="scientific">Eubacterium maltosivorans</name>
    <dbReference type="NCBI Taxonomy" id="2041044"/>
    <lineage>
        <taxon>Bacteria</taxon>
        <taxon>Bacillati</taxon>
        <taxon>Bacillota</taxon>
        <taxon>Clostridia</taxon>
        <taxon>Eubacteriales</taxon>
        <taxon>Eubacteriaceae</taxon>
        <taxon>Eubacterium</taxon>
    </lineage>
</organism>